<organism evidence="1 2">
    <name type="scientific">Handelsmanbacteria sp. (strain RIFCSPLOWO2_12_FULL_64_10)</name>
    <dbReference type="NCBI Taxonomy" id="1817868"/>
    <lineage>
        <taxon>Bacteria</taxon>
        <taxon>Candidatus Handelsmaniibacteriota</taxon>
    </lineage>
</organism>
<evidence type="ECO:0000313" key="1">
    <source>
        <dbReference type="EMBL" id="OGG46740.1"/>
    </source>
</evidence>
<reference evidence="1 2" key="1">
    <citation type="journal article" date="2016" name="Nat. Commun.">
        <title>Thousands of microbial genomes shed light on interconnected biogeochemical processes in an aquifer system.</title>
        <authorList>
            <person name="Anantharaman K."/>
            <person name="Brown C.T."/>
            <person name="Hug L.A."/>
            <person name="Sharon I."/>
            <person name="Castelle C.J."/>
            <person name="Probst A.J."/>
            <person name="Thomas B.C."/>
            <person name="Singh A."/>
            <person name="Wilkins M.J."/>
            <person name="Karaoz U."/>
            <person name="Brodie E.L."/>
            <person name="Williams K.H."/>
            <person name="Hubbard S.S."/>
            <person name="Banfield J.F."/>
        </authorList>
    </citation>
    <scope>NUCLEOTIDE SEQUENCE [LARGE SCALE GENOMIC DNA]</scope>
    <source>
        <strain evidence="2">RIFCSPLOWO2_12_FULL_64_10</strain>
    </source>
</reference>
<proteinExistence type="predicted"/>
<name>A0A1F6CCJ7_HANXR</name>
<dbReference type="EMBL" id="MFKF01000286">
    <property type="protein sequence ID" value="OGG46740.1"/>
    <property type="molecule type" value="Genomic_DNA"/>
</dbReference>
<sequence length="443" mass="49189">MKLWMDVMRHLEPVADGYERLFDAWEAGGVDGLVIGPMAFYDRQASSIWPTVPTFDPNPGVYRRFGVEPPPAPAEKAPEKRKRLEAALTAAKGRGWAVYIFGASHGQGPGGGHIFADPKSRAAFCARMVDTLGRYPMATGAIMDGPEWGYEIVKRRSFFFNDLPESVAGKCKELGYDYAALARAKDRLFDRLHGLTPREARLHAPGGLVGAFRLVGADPDLMAWFRFRVEAMTDFFRKVRADVDGAVGRPVKLGLGPRSACFAPLCGYDLQELAEVIDALLPKHYIWHRGFDGMYGTVCRYVETLVEWNPGLSDGDALAVVGALFGLELPEVTDRRDFDRGFPQAFFDRIVTQETRRALAVVEDPERIVPWVDAGRKPHDGDPVSAGDLRRLLVAAQEAGLKRFLYHHHENLTAGEWAVMSELCGAAWDPMRSDYAPPDRPVL</sequence>
<protein>
    <submittedName>
        <fullName evidence="1">Uncharacterized protein</fullName>
    </submittedName>
</protein>
<dbReference type="Proteomes" id="UP000178606">
    <property type="component" value="Unassembled WGS sequence"/>
</dbReference>
<comment type="caution">
    <text evidence="1">The sequence shown here is derived from an EMBL/GenBank/DDBJ whole genome shotgun (WGS) entry which is preliminary data.</text>
</comment>
<evidence type="ECO:0000313" key="2">
    <source>
        <dbReference type="Proteomes" id="UP000178606"/>
    </source>
</evidence>
<dbReference type="AlphaFoldDB" id="A0A1F6CCJ7"/>
<accession>A0A1F6CCJ7</accession>
<gene>
    <name evidence="1" type="ORF">A3F84_18140</name>
</gene>